<dbReference type="Pfam" id="PF18962">
    <property type="entry name" value="Por_Secre_tail"/>
    <property type="match status" value="1"/>
</dbReference>
<keyword evidence="1" id="KW-0732">Signal</keyword>
<dbReference type="Proteomes" id="UP000245618">
    <property type="component" value="Unassembled WGS sequence"/>
</dbReference>
<keyword evidence="4" id="KW-1185">Reference proteome</keyword>
<name>A0A2U1JPM0_9FLAO</name>
<organism evidence="3 4">
    <name type="scientific">Flavobacterium laiguense</name>
    <dbReference type="NCBI Taxonomy" id="2169409"/>
    <lineage>
        <taxon>Bacteria</taxon>
        <taxon>Pseudomonadati</taxon>
        <taxon>Bacteroidota</taxon>
        <taxon>Flavobacteriia</taxon>
        <taxon>Flavobacteriales</taxon>
        <taxon>Flavobacteriaceae</taxon>
        <taxon>Flavobacterium</taxon>
    </lineage>
</organism>
<gene>
    <name evidence="3" type="ORF">DB891_14930</name>
</gene>
<evidence type="ECO:0000313" key="3">
    <source>
        <dbReference type="EMBL" id="PWA07126.1"/>
    </source>
</evidence>
<accession>A0A2U1JPM0</accession>
<dbReference type="EMBL" id="QCZH01000022">
    <property type="protein sequence ID" value="PWA07126.1"/>
    <property type="molecule type" value="Genomic_DNA"/>
</dbReference>
<dbReference type="NCBIfam" id="TIGR04183">
    <property type="entry name" value="Por_Secre_tail"/>
    <property type="match status" value="1"/>
</dbReference>
<dbReference type="RefSeq" id="WP_133243530.1">
    <property type="nucleotide sequence ID" value="NZ_QCZH01000022.1"/>
</dbReference>
<comment type="caution">
    <text evidence="3">The sequence shown here is derived from an EMBL/GenBank/DDBJ whole genome shotgun (WGS) entry which is preliminary data.</text>
</comment>
<dbReference type="InterPro" id="IPR026444">
    <property type="entry name" value="Secre_tail"/>
</dbReference>
<protein>
    <recommendedName>
        <fullName evidence="2">Secretion system C-terminal sorting domain-containing protein</fullName>
    </recommendedName>
</protein>
<feature type="non-terminal residue" evidence="3">
    <location>
        <position position="1"/>
    </location>
</feature>
<reference evidence="3 4" key="1">
    <citation type="submission" date="2018-04" db="EMBL/GenBank/DDBJ databases">
        <title>Flavobacterium sp. nov., isolated from glacier ice.</title>
        <authorList>
            <person name="Liu Q."/>
            <person name="Xin Y.-H."/>
        </authorList>
    </citation>
    <scope>NUCLEOTIDE SEQUENCE [LARGE SCALE GENOMIC DNA]</scope>
    <source>
        <strain evidence="3 4">LB2P30</strain>
    </source>
</reference>
<dbReference type="OrthoDB" id="599464at2"/>
<dbReference type="AlphaFoldDB" id="A0A2U1JPM0"/>
<feature type="domain" description="Secretion system C-terminal sorting" evidence="2">
    <location>
        <begin position="200"/>
        <end position="276"/>
    </location>
</feature>
<evidence type="ECO:0000259" key="2">
    <source>
        <dbReference type="Pfam" id="PF18962"/>
    </source>
</evidence>
<proteinExistence type="predicted"/>
<evidence type="ECO:0000256" key="1">
    <source>
        <dbReference type="ARBA" id="ARBA00022729"/>
    </source>
</evidence>
<sequence>ISSTTSGNNTISYQLYNSSNTPVQGAKTGTGSGLTWNGLAAGNGYYVIATGATPTSCTSTSVPANVTTVANPAAPLVTYDAPCDKITFSITISGANNGSTYTIKDKSGNDISSLTKNNVALNPVSSYTATAQDASNGTITIDGFPAGSGYRVSVSTDGCGSGETNCGVPPPPPSPARMTEQNTSKEKLIDTATEKVGFVVFPVPFKDQLTVRYNFDYASQVLIEVFNSRGNKILSKKDANGYLNKEISLNLTSTGQSEVYFVKVTTDRGSSVQKVISSR</sequence>
<evidence type="ECO:0000313" key="4">
    <source>
        <dbReference type="Proteomes" id="UP000245618"/>
    </source>
</evidence>